<feature type="region of interest" description="Disordered" evidence="3">
    <location>
        <begin position="274"/>
        <end position="359"/>
    </location>
</feature>
<reference evidence="6" key="1">
    <citation type="submission" date="2019-02" db="EMBL/GenBank/DDBJ databases">
        <authorList>
            <person name="Gruber-Vodicka R. H."/>
            <person name="Seah K. B. B."/>
        </authorList>
    </citation>
    <scope>NUCLEOTIDE SEQUENCE</scope>
    <source>
        <strain evidence="6">BECK_BZ198</strain>
        <strain evidence="5">BECK_BZ199</strain>
    </source>
</reference>
<dbReference type="Pfam" id="PF25201">
    <property type="entry name" value="nSTAND6"/>
    <property type="match status" value="1"/>
</dbReference>
<evidence type="ECO:0000256" key="3">
    <source>
        <dbReference type="SAM" id="MobiDB-lite"/>
    </source>
</evidence>
<keyword evidence="1" id="KW-0677">Repeat</keyword>
<accession>A0A451BFH9</accession>
<dbReference type="PANTHER" id="PTHR44227">
    <property type="match status" value="1"/>
</dbReference>
<evidence type="ECO:0000313" key="6">
    <source>
        <dbReference type="EMBL" id="VFK77035.1"/>
    </source>
</evidence>
<gene>
    <name evidence="6" type="ORF">BECKMB1821H_GA0114242_10929</name>
    <name evidence="5" type="ORF">BECKMB1821I_GA0114274_11167</name>
</gene>
<dbReference type="GO" id="GO:0030968">
    <property type="term" value="P:endoplasmic reticulum unfolded protein response"/>
    <property type="evidence" value="ECO:0007669"/>
    <property type="project" value="TreeGrafter"/>
</dbReference>
<dbReference type="PANTHER" id="PTHR44227:SF3">
    <property type="entry name" value="PROTEIN O-MANNOSYL-TRANSFERASE TMTC4"/>
    <property type="match status" value="1"/>
</dbReference>
<organism evidence="6">
    <name type="scientific">Candidatus Kentrum sp. MB</name>
    <dbReference type="NCBI Taxonomy" id="2138164"/>
    <lineage>
        <taxon>Bacteria</taxon>
        <taxon>Pseudomonadati</taxon>
        <taxon>Pseudomonadota</taxon>
        <taxon>Gammaproteobacteria</taxon>
        <taxon>Candidatus Kentrum</taxon>
    </lineage>
</organism>
<dbReference type="InterPro" id="IPR029052">
    <property type="entry name" value="Metallo-depent_PP-like"/>
</dbReference>
<evidence type="ECO:0000256" key="2">
    <source>
        <dbReference type="ARBA" id="ARBA00022803"/>
    </source>
</evidence>
<evidence type="ECO:0000313" key="5">
    <source>
        <dbReference type="EMBL" id="VFK35407.1"/>
    </source>
</evidence>
<dbReference type="SUPFAM" id="SSF52540">
    <property type="entry name" value="P-loop containing nucleoside triphosphate hydrolases"/>
    <property type="match status" value="1"/>
</dbReference>
<dbReference type="SUPFAM" id="SSF56300">
    <property type="entry name" value="Metallo-dependent phosphatases"/>
    <property type="match status" value="1"/>
</dbReference>
<evidence type="ECO:0000256" key="1">
    <source>
        <dbReference type="ARBA" id="ARBA00022737"/>
    </source>
</evidence>
<dbReference type="InterPro" id="IPR027417">
    <property type="entry name" value="P-loop_NTPase"/>
</dbReference>
<keyword evidence="2" id="KW-0802">TPR repeat</keyword>
<dbReference type="Gene3D" id="3.60.21.10">
    <property type="match status" value="1"/>
</dbReference>
<protein>
    <submittedName>
        <fullName evidence="6">Calcineurin-like phosphoesterase</fullName>
    </submittedName>
</protein>
<dbReference type="InterPro" id="IPR052346">
    <property type="entry name" value="O-mannosyl-transferase_TMTC"/>
</dbReference>
<proteinExistence type="predicted"/>
<dbReference type="Gene3D" id="3.40.50.300">
    <property type="entry name" value="P-loop containing nucleotide triphosphate hydrolases"/>
    <property type="match status" value="1"/>
</dbReference>
<dbReference type="AlphaFoldDB" id="A0A451BFH9"/>
<dbReference type="Gene3D" id="1.25.40.10">
    <property type="entry name" value="Tetratricopeptide repeat domain"/>
    <property type="match status" value="1"/>
</dbReference>
<name>A0A451BFH9_9GAMM</name>
<dbReference type="GO" id="GO:0000030">
    <property type="term" value="F:mannosyltransferase activity"/>
    <property type="evidence" value="ECO:0007669"/>
    <property type="project" value="TreeGrafter"/>
</dbReference>
<dbReference type="EMBL" id="CAADGH010000092">
    <property type="protein sequence ID" value="VFK77035.1"/>
    <property type="molecule type" value="Genomic_DNA"/>
</dbReference>
<sequence>MQSQFDDAALFLQEVQAAFSAPIPTERVFLAPGNHDLDRRRVRESQTDWLDNLTNKPDSAKFVNEMLRDASGEWSGLMERLAVYKQFLQEHYPHLLQDEKRLCYAHTLDIHGHSIGIAGLNSAWSCGRKKEKGKLWLGGQWQLNTLSGKLKDADIKLALAHHPLDWLVEQETPNLNPQLEQAFHFFLHGHEHFSWVAETPRHIRLAAGACYGETPPESGYSFVRLDLEQGAGQVWLRRFDDMGSGWIPRVVSGKTNNDGLWKLDLGWLNAREEPGFSGSRRPAIPSEESGKAVPDIEEGPSVRPGSAFPASGNSLAGHLGTAIPDAGNRTDGGRTPSGGAASEADKLSGLPEDGPESRGIFGREQEIEKLAGQLQKKPILLVHGMAGIGKSCLIEEVHRALAHTRPGEGEEYKLVSLRVTAHLSADEIFGQLAPVLKCFDKDPKAPRQLGRLNLSGLAKYRAAAPTLLHLYRAHNALNASGFIDVEVRTFLRGLVKQLPQFRVILESTRAAPEELFPDGEYHIHRVRGLDVDAVQGYFRRPFIRRLRQGWELTDAQALEIYQRLGGSTKKEGAHPLDMSLLAVVADGLALDPARVLQRHPGKLRKELEEKLFDDLYQNVLTPPRQHLLRLAALYRREIPVGHEVELDRRVGESGAFQALVQRFLLSSDEREERFELHSLFAELTLDRIVPDGFEYQLDHGVIAEAWLATVRGIRTRRLPYILAANEAAFHLLEAEEFHRLRELSVTLLGRDTPGMLEAWSDRLHGIGDRENRRPVLELLTKLLPDEPKYHRFLGETIEKLDGRGADEALEHYRTARELLPTYPQYLANLGRCYLARREPDVFVRLVADLSEFERQRAMNPYVHNIHAKCLERMGKSDEASRNRQEQIRQGRATAPIYNDEADYLKKQQRYNDALLVLDKAEQAGVMNDHLWAVKAGILQAAGQGEAASEIRRARIAAGSRDAVFYNDEALYQKEERDDLDAALVVLEQAEENRCANDHILAVKARLLEALGLGEEGSKLRRARIDAGTRNPALYNDEAVWLRDRGDVEAALAVLARAEKNGCANEHIRTLRCNIEQRIAKSQRTD</sequence>
<dbReference type="SUPFAM" id="SSF48452">
    <property type="entry name" value="TPR-like"/>
    <property type="match status" value="1"/>
</dbReference>
<dbReference type="InterPro" id="IPR057575">
    <property type="entry name" value="nSTAND6_dom"/>
</dbReference>
<dbReference type="EMBL" id="CAADFQ010000116">
    <property type="protein sequence ID" value="VFK35407.1"/>
    <property type="molecule type" value="Genomic_DNA"/>
</dbReference>
<dbReference type="GO" id="GO:0035269">
    <property type="term" value="P:protein O-linked glycosylation via mannose"/>
    <property type="evidence" value="ECO:0007669"/>
    <property type="project" value="TreeGrafter"/>
</dbReference>
<evidence type="ECO:0000259" key="4">
    <source>
        <dbReference type="Pfam" id="PF25201"/>
    </source>
</evidence>
<feature type="domain" description="Novel STAND NTPase 6" evidence="4">
    <location>
        <begin position="360"/>
        <end position="509"/>
    </location>
</feature>
<dbReference type="InterPro" id="IPR011990">
    <property type="entry name" value="TPR-like_helical_dom_sf"/>
</dbReference>